<dbReference type="UniPathway" id="UPA00344"/>
<evidence type="ECO:0000256" key="3">
    <source>
        <dbReference type="ARBA" id="ARBA00023150"/>
    </source>
</evidence>
<gene>
    <name evidence="6" type="ORF">A9Q02_18170</name>
</gene>
<dbReference type="InterPro" id="IPR012675">
    <property type="entry name" value="Beta-grasp_dom_sf"/>
</dbReference>
<evidence type="ECO:0000256" key="5">
    <source>
        <dbReference type="ARBA" id="ARBA00024247"/>
    </source>
</evidence>
<accession>A0A2H3KI31</accession>
<dbReference type="GO" id="GO:1990133">
    <property type="term" value="C:molybdopterin adenylyltransferase complex"/>
    <property type="evidence" value="ECO:0007669"/>
    <property type="project" value="TreeGrafter"/>
</dbReference>
<dbReference type="AlphaFoldDB" id="A0A2H3KI31"/>
<dbReference type="FunFam" id="3.10.20.30:FF:000010">
    <property type="entry name" value="Molybdopterin synthase sulfur carrier subunit"/>
    <property type="match status" value="1"/>
</dbReference>
<protein>
    <recommendedName>
        <fullName evidence="5">Molybdopterin synthase sulfur carrier subunit</fullName>
    </recommendedName>
</protein>
<dbReference type="CDD" id="cd00754">
    <property type="entry name" value="Ubl_MoaD"/>
    <property type="match status" value="1"/>
</dbReference>
<dbReference type="PANTHER" id="PTHR33359:SF1">
    <property type="entry name" value="MOLYBDOPTERIN SYNTHASE SULFUR CARRIER SUBUNIT"/>
    <property type="match status" value="1"/>
</dbReference>
<dbReference type="Gene3D" id="3.10.20.30">
    <property type="match status" value="1"/>
</dbReference>
<sequence length="94" mass="10374">MITVRVRFFAGHRDIVGQAEQTYEVADHATVAELWQTLVTAYPRLAGYTGRLLFAVNQTFVEPSAQLHQDDEVAFIPPVSGGTEDANAAVPYYC</sequence>
<keyword evidence="7" id="KW-1185">Reference proteome</keyword>
<dbReference type="EMBL" id="LYXE01000136">
    <property type="protein sequence ID" value="PDV97467.1"/>
    <property type="molecule type" value="Genomic_DNA"/>
</dbReference>
<dbReference type="RefSeq" id="WP_097654413.1">
    <property type="nucleotide sequence ID" value="NZ_LYXE01000136.1"/>
</dbReference>
<comment type="pathway">
    <text evidence="1">Cofactor biosynthesis; molybdopterin biosynthesis.</text>
</comment>
<dbReference type="OrthoDB" id="9801945at2"/>
<evidence type="ECO:0000256" key="4">
    <source>
        <dbReference type="ARBA" id="ARBA00024200"/>
    </source>
</evidence>
<dbReference type="Pfam" id="PF02597">
    <property type="entry name" value="ThiS"/>
    <property type="match status" value="1"/>
</dbReference>
<comment type="caution">
    <text evidence="6">The sequence shown here is derived from an EMBL/GenBank/DDBJ whole genome shotgun (WGS) entry which is preliminary data.</text>
</comment>
<evidence type="ECO:0000313" key="7">
    <source>
        <dbReference type="Proteomes" id="UP000220922"/>
    </source>
</evidence>
<dbReference type="InterPro" id="IPR016155">
    <property type="entry name" value="Mopterin_synth/thiamin_S_b"/>
</dbReference>
<dbReference type="PANTHER" id="PTHR33359">
    <property type="entry name" value="MOLYBDOPTERIN SYNTHASE SULFUR CARRIER SUBUNIT"/>
    <property type="match status" value="1"/>
</dbReference>
<dbReference type="GO" id="GO:0000166">
    <property type="term" value="F:nucleotide binding"/>
    <property type="evidence" value="ECO:0007669"/>
    <property type="project" value="UniProtKB-KW"/>
</dbReference>
<dbReference type="NCBIfam" id="TIGR01682">
    <property type="entry name" value="moaD"/>
    <property type="match status" value="1"/>
</dbReference>
<dbReference type="SUPFAM" id="SSF54285">
    <property type="entry name" value="MoaD/ThiS"/>
    <property type="match status" value="1"/>
</dbReference>
<evidence type="ECO:0000313" key="6">
    <source>
        <dbReference type="EMBL" id="PDV97467.1"/>
    </source>
</evidence>
<evidence type="ECO:0000256" key="1">
    <source>
        <dbReference type="ARBA" id="ARBA00005046"/>
    </source>
</evidence>
<comment type="similarity">
    <text evidence="4">Belongs to the MoaD family.</text>
</comment>
<organism evidence="6 7">
    <name type="scientific">Candidatus Chloroploca asiatica</name>
    <dbReference type="NCBI Taxonomy" id="1506545"/>
    <lineage>
        <taxon>Bacteria</taxon>
        <taxon>Bacillati</taxon>
        <taxon>Chloroflexota</taxon>
        <taxon>Chloroflexia</taxon>
        <taxon>Chloroflexales</taxon>
        <taxon>Chloroflexineae</taxon>
        <taxon>Oscillochloridaceae</taxon>
        <taxon>Candidatus Chloroploca</taxon>
    </lineage>
</organism>
<dbReference type="Proteomes" id="UP000220922">
    <property type="component" value="Unassembled WGS sequence"/>
</dbReference>
<dbReference type="InterPro" id="IPR044672">
    <property type="entry name" value="MOCS2A"/>
</dbReference>
<dbReference type="GO" id="GO:0006777">
    <property type="term" value="P:Mo-molybdopterin cofactor biosynthetic process"/>
    <property type="evidence" value="ECO:0007669"/>
    <property type="project" value="UniProtKB-KW"/>
</dbReference>
<proteinExistence type="inferred from homology"/>
<keyword evidence="2" id="KW-0547">Nucleotide-binding</keyword>
<name>A0A2H3KI31_9CHLR</name>
<evidence type="ECO:0000256" key="2">
    <source>
        <dbReference type="ARBA" id="ARBA00022741"/>
    </source>
</evidence>
<keyword evidence="3" id="KW-0501">Molybdenum cofactor biosynthesis</keyword>
<dbReference type="InterPro" id="IPR003749">
    <property type="entry name" value="ThiS/MoaD-like"/>
</dbReference>
<reference evidence="6 7" key="1">
    <citation type="submission" date="2016-05" db="EMBL/GenBank/DDBJ databases">
        <authorList>
            <person name="Lavstsen T."/>
            <person name="Jespersen J.S."/>
        </authorList>
    </citation>
    <scope>NUCLEOTIDE SEQUENCE [LARGE SCALE GENOMIC DNA]</scope>
    <source>
        <strain evidence="6 7">B7-9</strain>
    </source>
</reference>